<sequence>MFVMKITNEVMNTQIVTWSFSAVDHLPQQVTVSVVSQLDDRLRLNWHLSAWIASIDTIFAQLRTAELLVTLQLIESGGRIQPESIQFNCIAAEIANQKKTLLCAKQASYPLDRCLLIEHPPPTSPGLQRTARTLRMHLLLSRPETAEIEFNIGLHLTFNFIPSSLGITTTNSKSITCNFACKVALLLSN</sequence>
<dbReference type="EMBL" id="LVZM01001737">
    <property type="protein sequence ID" value="OUC48951.1"/>
    <property type="molecule type" value="Genomic_DNA"/>
</dbReference>
<protein>
    <submittedName>
        <fullName evidence="1">Uncharacterized protein</fullName>
    </submittedName>
</protein>
<organism evidence="1 2">
    <name type="scientific">Trichinella nativa</name>
    <dbReference type="NCBI Taxonomy" id="6335"/>
    <lineage>
        <taxon>Eukaryota</taxon>
        <taxon>Metazoa</taxon>
        <taxon>Ecdysozoa</taxon>
        <taxon>Nematoda</taxon>
        <taxon>Enoplea</taxon>
        <taxon>Dorylaimia</taxon>
        <taxon>Trichinellida</taxon>
        <taxon>Trichinellidae</taxon>
        <taxon>Trichinella</taxon>
    </lineage>
</organism>
<evidence type="ECO:0000313" key="1">
    <source>
        <dbReference type="EMBL" id="OUC48951.1"/>
    </source>
</evidence>
<reference evidence="1 2" key="1">
    <citation type="submission" date="2015-04" db="EMBL/GenBank/DDBJ databases">
        <title>Draft genome of the roundworm Trichinella nativa.</title>
        <authorList>
            <person name="Mitreva M."/>
        </authorList>
    </citation>
    <scope>NUCLEOTIDE SEQUENCE [LARGE SCALE GENOMIC DNA]</scope>
    <source>
        <strain evidence="1 2">ISS45</strain>
    </source>
</reference>
<comment type="caution">
    <text evidence="1">The sequence shown here is derived from an EMBL/GenBank/DDBJ whole genome shotgun (WGS) entry which is preliminary data.</text>
</comment>
<accession>A0A1Y3EUY9</accession>
<dbReference type="Proteomes" id="UP000243006">
    <property type="component" value="Unassembled WGS sequence"/>
</dbReference>
<proteinExistence type="predicted"/>
<name>A0A1Y3EUY9_9BILA</name>
<dbReference type="AlphaFoldDB" id="A0A1Y3EUY9"/>
<evidence type="ECO:0000313" key="2">
    <source>
        <dbReference type="Proteomes" id="UP000243006"/>
    </source>
</evidence>
<gene>
    <name evidence="1" type="ORF">D917_05844</name>
</gene>